<reference evidence="2 3" key="1">
    <citation type="submission" date="2021-06" db="EMBL/GenBank/DDBJ databases">
        <authorList>
            <person name="Kallberg Y."/>
            <person name="Tangrot J."/>
            <person name="Rosling A."/>
        </authorList>
    </citation>
    <scope>NUCLEOTIDE SEQUENCE [LARGE SCALE GENOMIC DNA]</scope>
    <source>
        <strain evidence="2 3">120-4 pot B 10/14</strain>
    </source>
</reference>
<keyword evidence="3" id="KW-1185">Reference proteome</keyword>
<feature type="compositionally biased region" description="Basic residues" evidence="1">
    <location>
        <begin position="718"/>
        <end position="761"/>
    </location>
</feature>
<evidence type="ECO:0000256" key="1">
    <source>
        <dbReference type="SAM" id="MobiDB-lite"/>
    </source>
</evidence>
<dbReference type="SUPFAM" id="SSF53649">
    <property type="entry name" value="Alkaline phosphatase-like"/>
    <property type="match status" value="1"/>
</dbReference>
<accession>A0ABN7UCQ8</accession>
<feature type="compositionally biased region" description="Basic and acidic residues" evidence="1">
    <location>
        <begin position="703"/>
        <end position="717"/>
    </location>
</feature>
<sequence>MVLFYRNQRKDTCQLPELPYLLSDYKIFIDIRRGPGIGHIVYDERTNTQYVNVTGCPNESTFKYHFKTMGPIWATWNQNKDGLLELRENYVFLQCNDKSNASMIRKEIKKVDAKFNEKLEYPIHSQSLVDDVVTILLDGEAREKFKQEFVRLMNFFQNAEKYTDGTHKWFSMEKFNVLDFNSVTNKPFIYSGQSKQKLESKQYGNWIWDAFEEQEFITGHTDGSCGGFVDPLDWDPGDATYFYMQEKLRDGYKRIQPGFHYYPTDSICDNLSMLKNFGSSCQFLNGTNETILMQGFTFGSGPYCIGDKTISQHTLDWIEEFLKIYSGKKRFISATFLDTHINGHWHTALEDDLLNLINKMIVGNKITGEKPLLSKNSVIIIHSDHGIHYGDEYSFYEGYIHHKQPTMMMLLPTQLLKSHPNFEASLEFNKYILSTHMDLHQTLLHLAYGGYGDKYMPKVLTSNLNDYVEYNQFMNNFLANSSFPKINNQSSHIVKTDAQIYGNSFLIPMNEQRTCQSLNIPTEFCPCIKFTNLDYNNNEHKKIIDTVISKGIRIINNFLIENNFDLVCKTFSLEPTNNSNNVSITFKSGIASFSPKMYRVTVKVKEYDSLLTISTHHDLVWSANFFDISQDTLFMEEWDKCRPKLRKVLGELADKAEDDNEKIVRNFCFLILKARDPDDDPTVITSTPTVSTTQVYPTDCEKEGHERHEYEKHEHDKHGHNKHVHVKHGHDKHGHNKHVHVKHGHDKHGHKKKQHYKKYFN</sequence>
<dbReference type="Proteomes" id="UP000789901">
    <property type="component" value="Unassembled WGS sequence"/>
</dbReference>
<dbReference type="Pfam" id="PF02995">
    <property type="entry name" value="DUF229"/>
    <property type="match status" value="1"/>
</dbReference>
<comment type="caution">
    <text evidence="2">The sequence shown here is derived from an EMBL/GenBank/DDBJ whole genome shotgun (WGS) entry which is preliminary data.</text>
</comment>
<dbReference type="InterPro" id="IPR017850">
    <property type="entry name" value="Alkaline_phosphatase_core_sf"/>
</dbReference>
<dbReference type="PANTHER" id="PTHR10974">
    <property type="entry name" value="FI08016P-RELATED"/>
    <property type="match status" value="1"/>
</dbReference>
<proteinExistence type="predicted"/>
<protein>
    <submittedName>
        <fullName evidence="2">3565_t:CDS:1</fullName>
    </submittedName>
</protein>
<feature type="region of interest" description="Disordered" evidence="1">
    <location>
        <begin position="703"/>
        <end position="761"/>
    </location>
</feature>
<gene>
    <name evidence="2" type="ORF">GMARGA_LOCUS5156</name>
</gene>
<dbReference type="InterPro" id="IPR004245">
    <property type="entry name" value="DUF229"/>
</dbReference>
<evidence type="ECO:0000313" key="2">
    <source>
        <dbReference type="EMBL" id="CAG8564012.1"/>
    </source>
</evidence>
<evidence type="ECO:0000313" key="3">
    <source>
        <dbReference type="Proteomes" id="UP000789901"/>
    </source>
</evidence>
<dbReference type="PANTHER" id="PTHR10974:SF1">
    <property type="entry name" value="FI08016P-RELATED"/>
    <property type="match status" value="1"/>
</dbReference>
<name>A0ABN7UCQ8_GIGMA</name>
<organism evidence="2 3">
    <name type="scientific">Gigaspora margarita</name>
    <dbReference type="NCBI Taxonomy" id="4874"/>
    <lineage>
        <taxon>Eukaryota</taxon>
        <taxon>Fungi</taxon>
        <taxon>Fungi incertae sedis</taxon>
        <taxon>Mucoromycota</taxon>
        <taxon>Glomeromycotina</taxon>
        <taxon>Glomeromycetes</taxon>
        <taxon>Diversisporales</taxon>
        <taxon>Gigasporaceae</taxon>
        <taxon>Gigaspora</taxon>
    </lineage>
</organism>
<dbReference type="EMBL" id="CAJVQB010002148">
    <property type="protein sequence ID" value="CAG8564012.1"/>
    <property type="molecule type" value="Genomic_DNA"/>
</dbReference>